<keyword evidence="3 5" id="KW-0863">Zinc-finger</keyword>
<evidence type="ECO:0000256" key="4">
    <source>
        <dbReference type="ARBA" id="ARBA00022833"/>
    </source>
</evidence>
<evidence type="ECO:0000259" key="7">
    <source>
        <dbReference type="PROSITE" id="PS50157"/>
    </source>
</evidence>
<keyword evidence="2" id="KW-0677">Repeat</keyword>
<dbReference type="Proteomes" id="UP001152799">
    <property type="component" value="Chromosome 7"/>
</dbReference>
<dbReference type="Gene3D" id="2.170.270.10">
    <property type="entry name" value="SET domain"/>
    <property type="match status" value="1"/>
</dbReference>
<dbReference type="Pfam" id="PF12874">
    <property type="entry name" value="zf-met"/>
    <property type="match status" value="1"/>
</dbReference>
<dbReference type="InterPro" id="IPR013087">
    <property type="entry name" value="Znf_C2H2_type"/>
</dbReference>
<feature type="domain" description="C2H2-type" evidence="7">
    <location>
        <begin position="608"/>
        <end position="636"/>
    </location>
</feature>
<feature type="domain" description="C2H2-type" evidence="7">
    <location>
        <begin position="454"/>
        <end position="476"/>
    </location>
</feature>
<dbReference type="PROSITE" id="PS50280">
    <property type="entry name" value="SET"/>
    <property type="match status" value="1"/>
</dbReference>
<feature type="domain" description="C2H2-type" evidence="7">
    <location>
        <begin position="573"/>
        <end position="601"/>
    </location>
</feature>
<dbReference type="PANTHER" id="PTHR24379:SF121">
    <property type="entry name" value="C2H2-TYPE DOMAIN-CONTAINING PROTEIN"/>
    <property type="match status" value="1"/>
</dbReference>
<organism evidence="9 10">
    <name type="scientific">Ceutorhynchus assimilis</name>
    <name type="common">cabbage seed weevil</name>
    <dbReference type="NCBI Taxonomy" id="467358"/>
    <lineage>
        <taxon>Eukaryota</taxon>
        <taxon>Metazoa</taxon>
        <taxon>Ecdysozoa</taxon>
        <taxon>Arthropoda</taxon>
        <taxon>Hexapoda</taxon>
        <taxon>Insecta</taxon>
        <taxon>Pterygota</taxon>
        <taxon>Neoptera</taxon>
        <taxon>Endopterygota</taxon>
        <taxon>Coleoptera</taxon>
        <taxon>Polyphaga</taxon>
        <taxon>Cucujiformia</taxon>
        <taxon>Curculionidae</taxon>
        <taxon>Ceutorhynchinae</taxon>
        <taxon>Ceutorhynchus</taxon>
    </lineage>
</organism>
<dbReference type="Pfam" id="PF21549">
    <property type="entry name" value="PRDM2_PR"/>
    <property type="match status" value="1"/>
</dbReference>
<feature type="domain" description="C2H2-type" evidence="7">
    <location>
        <begin position="542"/>
        <end position="570"/>
    </location>
</feature>
<protein>
    <submittedName>
        <fullName evidence="9">Uncharacterized protein</fullName>
    </submittedName>
</protein>
<name>A0A9N9QR41_9CUCU</name>
<accession>A0A9N9QR41</accession>
<feature type="domain" description="C2H2-type" evidence="7">
    <location>
        <begin position="373"/>
        <end position="399"/>
    </location>
</feature>
<feature type="domain" description="C2H2-type" evidence="7">
    <location>
        <begin position="747"/>
        <end position="775"/>
    </location>
</feature>
<evidence type="ECO:0000259" key="8">
    <source>
        <dbReference type="PROSITE" id="PS50280"/>
    </source>
</evidence>
<dbReference type="SMART" id="SM00355">
    <property type="entry name" value="ZnF_C2H2"/>
    <property type="match status" value="14"/>
</dbReference>
<proteinExistence type="predicted"/>
<dbReference type="Gene3D" id="3.30.160.60">
    <property type="entry name" value="Classic Zinc Finger"/>
    <property type="match status" value="7"/>
</dbReference>
<dbReference type="OrthoDB" id="40579at2759"/>
<feature type="domain" description="C2H2-type" evidence="7">
    <location>
        <begin position="693"/>
        <end position="720"/>
    </location>
</feature>
<evidence type="ECO:0000256" key="6">
    <source>
        <dbReference type="SAM" id="MobiDB-lite"/>
    </source>
</evidence>
<dbReference type="PANTHER" id="PTHR24379">
    <property type="entry name" value="KRAB AND ZINC FINGER DOMAIN-CONTAINING"/>
    <property type="match status" value="1"/>
</dbReference>
<feature type="domain" description="C2H2-type" evidence="7">
    <location>
        <begin position="514"/>
        <end position="537"/>
    </location>
</feature>
<sequence>METILQSDEFAEDKENVPVTKCGICGALHYYRECGYVVINNKILDTPTIPKAIQSLPNILKLTKLGDESTSVFAKSLIEVGTEFGPLVAKKSLTLNPETLFSIKVFSEQEADLTEYYLDCTDEHACCWMMFVKPAEHVGEQNLLCYQEQNDIYFGAIKDIEPGEELKVWYSPYYASKMGKHLLSFDVTILQDIEPVIESDPKDLNVLVNEQQKIVPRAVWNCKFCYKLEKNVTDFAKHLIGHYCMRQKRTCEFCSVSFSYKADYDKHLKLHKQSSLENSNPEPKKNPSILQCPDSFDNSNFLLPQMELNIVNLENLENNLLLDDNLRLNLDMDVTGEEYDNNRVEDLVCDICLKKFKSKPLLVAHLRMHLGAFYCASCNRVFGRKETLKHHKCTTSFFHKCPKCSKTFSQKKRLNFHIKAFHDLKYSCPHCHRKCFGQTELKNHVCAEDPNRILKCPTCSRNFSNERSFRFHMKMHETTYGPVRYVCSECSQLYSSKVIYERHLKTVHSQNKQFTCQICDKKFARRDILNTHLLEIHLQATFACKFCEKPFTSKRNRDCHIRNIHTNQKTTKYSCKECPVQFTYMRNLQRHMKLNHTYSKDVKTGEKIKCSLCPREYNYFRSLQAHTKAKHSQQYFNEKLRSNKDDGSIHCPECWQKFPKRKMTSLKRHVWNQHRQRFDSFCQEFNLENESMFRCPLCPKEFIVKDSLQRHLKTHNNSELNAIIPKEAPITVQKASKPNTNNETHKETCLICGHKFKLNSSLLRHMKQKHPSKENPNSTLSKKAEEKETNLLGEEEFDNYMDLQKTIENMDFNVDMVNDNQLSCNEFIDKFLKESSDQISLFLTDSPKLPTPTVNVDDQNQKKDIIGLSMLDFPDLDFSEIELEPLGPSGGRTPMPSIDSLIPDVVLYLRNDK</sequence>
<feature type="region of interest" description="Disordered" evidence="6">
    <location>
        <begin position="766"/>
        <end position="790"/>
    </location>
</feature>
<keyword evidence="1" id="KW-0479">Metal-binding</keyword>
<dbReference type="PROSITE" id="PS00028">
    <property type="entry name" value="ZINC_FINGER_C2H2_1"/>
    <property type="match status" value="11"/>
</dbReference>
<evidence type="ECO:0000256" key="2">
    <source>
        <dbReference type="ARBA" id="ARBA00022737"/>
    </source>
</evidence>
<dbReference type="GO" id="GO:0008170">
    <property type="term" value="F:N-methyltransferase activity"/>
    <property type="evidence" value="ECO:0007669"/>
    <property type="project" value="UniProtKB-ARBA"/>
</dbReference>
<dbReference type="InterPro" id="IPR001214">
    <property type="entry name" value="SET_dom"/>
</dbReference>
<keyword evidence="4" id="KW-0862">Zinc</keyword>
<feature type="domain" description="C2H2-type" evidence="7">
    <location>
        <begin position="399"/>
        <end position="427"/>
    </location>
</feature>
<dbReference type="GO" id="GO:0008276">
    <property type="term" value="F:protein methyltransferase activity"/>
    <property type="evidence" value="ECO:0007669"/>
    <property type="project" value="UniProtKB-ARBA"/>
</dbReference>
<dbReference type="AlphaFoldDB" id="A0A9N9QR41"/>
<dbReference type="InterPro" id="IPR046341">
    <property type="entry name" value="SET_dom_sf"/>
</dbReference>
<dbReference type="SUPFAM" id="SSF57667">
    <property type="entry name" value="beta-beta-alpha zinc fingers"/>
    <property type="match status" value="5"/>
</dbReference>
<evidence type="ECO:0000313" key="10">
    <source>
        <dbReference type="Proteomes" id="UP001152799"/>
    </source>
</evidence>
<dbReference type="EMBL" id="OU892283">
    <property type="protein sequence ID" value="CAG9771254.1"/>
    <property type="molecule type" value="Genomic_DNA"/>
</dbReference>
<dbReference type="Pfam" id="PF00096">
    <property type="entry name" value="zf-C2H2"/>
    <property type="match status" value="3"/>
</dbReference>
<feature type="domain" description="SET" evidence="8">
    <location>
        <begin position="51"/>
        <end position="171"/>
    </location>
</feature>
<reference evidence="9" key="1">
    <citation type="submission" date="2022-01" db="EMBL/GenBank/DDBJ databases">
        <authorList>
            <person name="King R."/>
        </authorList>
    </citation>
    <scope>NUCLEOTIDE SEQUENCE</scope>
</reference>
<dbReference type="InterPro" id="IPR036236">
    <property type="entry name" value="Znf_C2H2_sf"/>
</dbReference>
<evidence type="ECO:0000313" key="9">
    <source>
        <dbReference type="EMBL" id="CAG9771254.1"/>
    </source>
</evidence>
<keyword evidence="10" id="KW-1185">Reference proteome</keyword>
<feature type="domain" description="C2H2-type" evidence="7">
    <location>
        <begin position="347"/>
        <end position="371"/>
    </location>
</feature>
<feature type="domain" description="C2H2-type" evidence="7">
    <location>
        <begin position="249"/>
        <end position="276"/>
    </location>
</feature>
<gene>
    <name evidence="9" type="ORF">CEUTPL_LOCUS11692</name>
</gene>
<dbReference type="GO" id="GO:0008757">
    <property type="term" value="F:S-adenosylmethionine-dependent methyltransferase activity"/>
    <property type="evidence" value="ECO:0007669"/>
    <property type="project" value="UniProtKB-ARBA"/>
</dbReference>
<dbReference type="GO" id="GO:0008270">
    <property type="term" value="F:zinc ion binding"/>
    <property type="evidence" value="ECO:0007669"/>
    <property type="project" value="UniProtKB-KW"/>
</dbReference>
<evidence type="ECO:0000256" key="5">
    <source>
        <dbReference type="PROSITE-ProRule" id="PRU00042"/>
    </source>
</evidence>
<evidence type="ECO:0000256" key="3">
    <source>
        <dbReference type="ARBA" id="ARBA00022771"/>
    </source>
</evidence>
<feature type="domain" description="C2H2-type" evidence="7">
    <location>
        <begin position="485"/>
        <end position="513"/>
    </location>
</feature>
<evidence type="ECO:0000256" key="1">
    <source>
        <dbReference type="ARBA" id="ARBA00022723"/>
    </source>
</evidence>
<dbReference type="PROSITE" id="PS50157">
    <property type="entry name" value="ZINC_FINGER_C2H2_2"/>
    <property type="match status" value="12"/>
</dbReference>
<dbReference type="SUPFAM" id="SSF82199">
    <property type="entry name" value="SET domain"/>
    <property type="match status" value="1"/>
</dbReference>